<evidence type="ECO:0000313" key="2">
    <source>
        <dbReference type="EMBL" id="KAI1722244.1"/>
    </source>
</evidence>
<dbReference type="Gene3D" id="3.30.1140.40">
    <property type="entry name" value="Tctex-1"/>
    <property type="match status" value="1"/>
</dbReference>
<comment type="similarity">
    <text evidence="1">Belongs to the dynein light chain Tctex-type family.</text>
</comment>
<keyword evidence="3" id="KW-1185">Reference proteome</keyword>
<reference evidence="2" key="1">
    <citation type="submission" date="2022-01" db="EMBL/GenBank/DDBJ databases">
        <title>Genome Sequence Resource for Two Populations of Ditylenchus destructor, the Migratory Endoparasitic Phytonematode.</title>
        <authorList>
            <person name="Zhang H."/>
            <person name="Lin R."/>
            <person name="Xie B."/>
        </authorList>
    </citation>
    <scope>NUCLEOTIDE SEQUENCE</scope>
    <source>
        <strain evidence="2">BazhouSP</strain>
    </source>
</reference>
<dbReference type="GO" id="GO:0005868">
    <property type="term" value="C:cytoplasmic dynein complex"/>
    <property type="evidence" value="ECO:0007669"/>
    <property type="project" value="TreeGrafter"/>
</dbReference>
<dbReference type="InterPro" id="IPR038586">
    <property type="entry name" value="Tctex-1-like_sf"/>
</dbReference>
<name>A0AAD4NA34_9BILA</name>
<organism evidence="2 3">
    <name type="scientific">Ditylenchus destructor</name>
    <dbReference type="NCBI Taxonomy" id="166010"/>
    <lineage>
        <taxon>Eukaryota</taxon>
        <taxon>Metazoa</taxon>
        <taxon>Ecdysozoa</taxon>
        <taxon>Nematoda</taxon>
        <taxon>Chromadorea</taxon>
        <taxon>Rhabditida</taxon>
        <taxon>Tylenchina</taxon>
        <taxon>Tylenchomorpha</taxon>
        <taxon>Sphaerularioidea</taxon>
        <taxon>Anguinidae</taxon>
        <taxon>Anguininae</taxon>
        <taxon>Ditylenchus</taxon>
    </lineage>
</organism>
<dbReference type="PANTHER" id="PTHR21255">
    <property type="entry name" value="T-COMPLEX-ASSOCIATED-TESTIS-EXPRESSED 1/ DYNEIN LIGHT CHAIN"/>
    <property type="match status" value="1"/>
</dbReference>
<gene>
    <name evidence="2" type="ORF">DdX_04554</name>
</gene>
<dbReference type="Pfam" id="PF03645">
    <property type="entry name" value="Tctex-1"/>
    <property type="match status" value="1"/>
</dbReference>
<dbReference type="CDD" id="cd21455">
    <property type="entry name" value="DLC-like_DYNLT1_DYNLT3"/>
    <property type="match status" value="1"/>
</dbReference>
<dbReference type="Proteomes" id="UP001201812">
    <property type="component" value="Unassembled WGS sequence"/>
</dbReference>
<proteinExistence type="inferred from homology"/>
<protein>
    <submittedName>
        <fullName evidence="2">Tctex-1 family domain-containing protein</fullName>
    </submittedName>
</protein>
<dbReference type="PANTHER" id="PTHR21255:SF4">
    <property type="entry name" value="DYNEIN LIGHT CHAIN TCTEX-TYPE"/>
    <property type="match status" value="1"/>
</dbReference>
<sequence length="119" mass="13472">MVEKSSMPPTYDEVQNICKSVLDEVIGQSSYMHTESVKWTSKVVETITEKLVSMERHFKYCVTCVIMQSGLGAGLNMSSTCYWNRQTDFAFAVRWESKAVFAVCNVFAIAFNPETEMTS</sequence>
<dbReference type="GO" id="GO:0045505">
    <property type="term" value="F:dynein intermediate chain binding"/>
    <property type="evidence" value="ECO:0007669"/>
    <property type="project" value="TreeGrafter"/>
</dbReference>
<dbReference type="EMBL" id="JAKKPZ010000004">
    <property type="protein sequence ID" value="KAI1722244.1"/>
    <property type="molecule type" value="Genomic_DNA"/>
</dbReference>
<evidence type="ECO:0000256" key="1">
    <source>
        <dbReference type="ARBA" id="ARBA00005361"/>
    </source>
</evidence>
<dbReference type="GO" id="GO:0007018">
    <property type="term" value="P:microtubule-based movement"/>
    <property type="evidence" value="ECO:0007669"/>
    <property type="project" value="TreeGrafter"/>
</dbReference>
<comment type="caution">
    <text evidence="2">The sequence shown here is derived from an EMBL/GenBank/DDBJ whole genome shotgun (WGS) entry which is preliminary data.</text>
</comment>
<dbReference type="GO" id="GO:0005737">
    <property type="term" value="C:cytoplasm"/>
    <property type="evidence" value="ECO:0007669"/>
    <property type="project" value="TreeGrafter"/>
</dbReference>
<dbReference type="InterPro" id="IPR005334">
    <property type="entry name" value="Tctex-1-like"/>
</dbReference>
<accession>A0AAD4NA34</accession>
<evidence type="ECO:0000313" key="3">
    <source>
        <dbReference type="Proteomes" id="UP001201812"/>
    </source>
</evidence>
<dbReference type="AlphaFoldDB" id="A0AAD4NA34"/>